<dbReference type="KEGG" id="dpi:BN4_20222"/>
<dbReference type="BioCyc" id="DPIE1322246:BN4_RS15325-MONOMER"/>
<dbReference type="PATRIC" id="fig|879567.3.peg.3296"/>
<organism evidence="1 2">
    <name type="scientific">Pseudodesulfovibrio piezophilus (strain DSM 21447 / JCM 15486 / C1TLV30)</name>
    <name type="common">Desulfovibrio piezophilus</name>
    <dbReference type="NCBI Taxonomy" id="1322246"/>
    <lineage>
        <taxon>Bacteria</taxon>
        <taxon>Pseudomonadati</taxon>
        <taxon>Thermodesulfobacteriota</taxon>
        <taxon>Desulfovibrionia</taxon>
        <taxon>Desulfovibrionales</taxon>
        <taxon>Desulfovibrionaceae</taxon>
    </lineage>
</organism>
<protein>
    <submittedName>
        <fullName evidence="1">Uncharacterized protein</fullName>
    </submittedName>
</protein>
<dbReference type="AlphaFoldDB" id="M1WSM8"/>
<proteinExistence type="predicted"/>
<gene>
    <name evidence="1" type="ordered locus">BN4_20222</name>
</gene>
<keyword evidence="2" id="KW-1185">Reference proteome</keyword>
<evidence type="ECO:0000313" key="2">
    <source>
        <dbReference type="Proteomes" id="UP000011724"/>
    </source>
</evidence>
<evidence type="ECO:0000313" key="1">
    <source>
        <dbReference type="EMBL" id="CCH50284.1"/>
    </source>
</evidence>
<dbReference type="EMBL" id="FO203427">
    <property type="protein sequence ID" value="CCH50284.1"/>
    <property type="molecule type" value="Genomic_DNA"/>
</dbReference>
<sequence length="69" mass="7698">MVGDESYEPFTQVDLTYVRSHTSSQKAFGMVEGEPKPYVRSLFAMCGDVVPINPDIWDCSDRGGRIVLV</sequence>
<reference evidence="2" key="2">
    <citation type="journal article" date="2013" name="Stand. Genomic Sci.">
        <title>Complete genome sequence of Desulfocapsa sulfexigens, a marine deltaproteobacterium specialized in disproportionating inorganic sulfur compounds.</title>
        <authorList>
            <person name="Finster K.W."/>
            <person name="Kjeldsen K.U."/>
            <person name="Kube M."/>
            <person name="Reinhardt R."/>
            <person name="Mussmann M."/>
            <person name="Amann R."/>
            <person name="Schreiber L."/>
        </authorList>
    </citation>
    <scope>NUCLEOTIDE SEQUENCE [LARGE SCALE GENOMIC DNA]</scope>
    <source>
        <strain evidence="2">DSM 10523 / SB164P1</strain>
    </source>
</reference>
<dbReference type="Proteomes" id="UP000011724">
    <property type="component" value="Chromosome"/>
</dbReference>
<reference evidence="1 2" key="1">
    <citation type="journal article" date="2013" name="PLoS ONE">
        <title>The first genomic and proteomic characterization of a deep-sea sulfate reducer: insights into the piezophilic lifestyle of Desulfovibrio piezophilus.</title>
        <authorList>
            <person name="Pradel N."/>
            <person name="Ji B."/>
            <person name="Gimenez G."/>
            <person name="Talla E."/>
            <person name="Lenoble P."/>
            <person name="Garel M."/>
            <person name="Tamburini C."/>
            <person name="Fourquet P."/>
            <person name="Lebrun R."/>
            <person name="Bertin P."/>
            <person name="Denis Y."/>
            <person name="Pophillat M."/>
            <person name="Barbe V."/>
            <person name="Ollivier B."/>
            <person name="Dolla A."/>
        </authorList>
    </citation>
    <scope>NUCLEOTIDE SEQUENCE [LARGE SCALE GENOMIC DNA]</scope>
    <source>
        <strain evidence="2">DSM 10523 / SB164P1</strain>
    </source>
</reference>
<dbReference type="HOGENOM" id="CLU_2769105_0_0_7"/>
<accession>M1WSM8</accession>
<dbReference type="STRING" id="1322246.BN4_20222"/>
<name>M1WSM8_PSEP2</name>